<sequence length="325" mass="36400">MKKTLALLALLVCQIINCQTFSTNLTPVGWEHNILFNSVTRYTVTQEGPTINLAGLFDGSMNPYYMAGVTPATPKVILIEGLSGYHTQAGAWVGWTTRYLPASRFKIEGYDTYNGVNVWRVIADYSDVDYGNYNFSVKIPVGGVYSKLKFTFYNGQGGNVGLSELFFIHPEATIPYSGLLTQSATNWQNNGTNLFYNLGNVGIGINAPQNKLDVNGTVHAREVKVDVTGWPDYVFKNNYNLPTLEEVEKHITEKGHLENIPSEEEAIKNGISLGEMNAKLLQKIEELTLYMIDVNKKINVLQDNNDRLIEENKMLVKKIESLEKK</sequence>
<dbReference type="EMBL" id="CP150845">
    <property type="protein sequence ID" value="WYZ21885.1"/>
    <property type="molecule type" value="Genomic_DNA"/>
</dbReference>
<accession>A0ABZ2UKY7</accession>
<feature type="coiled-coil region" evidence="1">
    <location>
        <begin position="291"/>
        <end position="325"/>
    </location>
</feature>
<keyword evidence="4" id="KW-1185">Reference proteome</keyword>
<protein>
    <submittedName>
        <fullName evidence="3">Uncharacterized protein</fullName>
    </submittedName>
</protein>
<keyword evidence="1" id="KW-0175">Coiled coil</keyword>
<evidence type="ECO:0000313" key="3">
    <source>
        <dbReference type="EMBL" id="WYZ21885.1"/>
    </source>
</evidence>
<feature type="signal peptide" evidence="2">
    <location>
        <begin position="1"/>
        <end position="18"/>
    </location>
</feature>
<organism evidence="3 4">
    <name type="scientific">Flavobacterium soyae</name>
    <dbReference type="NCBI Taxonomy" id="2903098"/>
    <lineage>
        <taxon>Bacteria</taxon>
        <taxon>Pseudomonadati</taxon>
        <taxon>Bacteroidota</taxon>
        <taxon>Flavobacteriia</taxon>
        <taxon>Flavobacteriales</taxon>
        <taxon>Flavobacteriaceae</taxon>
        <taxon>Flavobacterium</taxon>
    </lineage>
</organism>
<name>A0ABZ2UKY7_9FLAO</name>
<keyword evidence="2" id="KW-0732">Signal</keyword>
<proteinExistence type="predicted"/>
<evidence type="ECO:0000256" key="1">
    <source>
        <dbReference type="SAM" id="Coils"/>
    </source>
</evidence>
<evidence type="ECO:0000313" key="4">
    <source>
        <dbReference type="Proteomes" id="UP001623852"/>
    </source>
</evidence>
<gene>
    <name evidence="3" type="ORF">AABD74_10565</name>
</gene>
<evidence type="ECO:0000256" key="2">
    <source>
        <dbReference type="SAM" id="SignalP"/>
    </source>
</evidence>
<dbReference type="Proteomes" id="UP001623852">
    <property type="component" value="Chromosome"/>
</dbReference>
<dbReference type="RefSeq" id="WP_406845491.1">
    <property type="nucleotide sequence ID" value="NZ_CP150845.1"/>
</dbReference>
<feature type="chain" id="PRO_5045938753" evidence="2">
    <location>
        <begin position="19"/>
        <end position="325"/>
    </location>
</feature>
<reference evidence="3 4" key="1">
    <citation type="submission" date="2024-03" db="EMBL/GenBank/DDBJ databases">
        <title>Flavobacterium soyae.</title>
        <authorList>
            <person name="Zheng W."/>
        </authorList>
    </citation>
    <scope>NUCLEOTIDE SEQUENCE [LARGE SCALE GENOMIC DNA]</scope>
    <source>
        <strain evidence="3 4">55</strain>
    </source>
</reference>